<protein>
    <submittedName>
        <fullName evidence="2">Uncharacterized protein</fullName>
    </submittedName>
</protein>
<feature type="region of interest" description="Disordered" evidence="1">
    <location>
        <begin position="58"/>
        <end position="86"/>
    </location>
</feature>
<keyword evidence="3" id="KW-1185">Reference proteome</keyword>
<gene>
    <name evidence="2" type="ORF">GCM10025751_26430</name>
</gene>
<comment type="caution">
    <text evidence="2">The sequence shown here is derived from an EMBL/GenBank/DDBJ whole genome shotgun (WGS) entry which is preliminary data.</text>
</comment>
<evidence type="ECO:0000313" key="2">
    <source>
        <dbReference type="EMBL" id="GAA5051358.1"/>
    </source>
</evidence>
<name>A0AAV3UI69_9EURY</name>
<accession>A0AAV3UI69</accession>
<dbReference type="Proteomes" id="UP001501729">
    <property type="component" value="Unassembled WGS sequence"/>
</dbReference>
<dbReference type="AlphaFoldDB" id="A0AAV3UI69"/>
<sequence length="453" mass="49211">MDDGTPANLEYLQLEDVHVTNDHPSEYAIYIGQEPDTWGTVSGVLGGSGAQTNSSYISEQMTTSGTPTQPERTPPLRSPPPFGEIPMQSSQLVRIDNTGNNEPTSYRITAGEDVLPAGNDGASLTMEWGPNGRPMRPSNSMKATGTVPAGKVHAYYVTGGIETTEAVGPATWTVDGDVYDPNASNIFSTNTISSNQATRGQWQQAESGDQPTGVTIAKPLSYNGGQPVHVRLRNDANAGFEYKLEEWNYLDGSHTTETFHILHSLTMEPSEREFGLSDGTRYQVKAGEVSVSDEFNTVSMGNFFTERPVVLAQSQTYNGTEPIVTRVTDVSPNSFRVRLQEEEANGAHTTETVGYIALQQATGQINTQSFEVQRTAQTVSDQWTLIGFQQEYETPRFIAGLQTYSGLDTANLRYRNLSGTGVEVKVEEEQSADAETAHTTEAVGYVVFEGATS</sequence>
<evidence type="ECO:0000256" key="1">
    <source>
        <dbReference type="SAM" id="MobiDB-lite"/>
    </source>
</evidence>
<feature type="compositionally biased region" description="Polar residues" evidence="1">
    <location>
        <begin position="58"/>
        <end position="69"/>
    </location>
</feature>
<feature type="compositionally biased region" description="Pro residues" evidence="1">
    <location>
        <begin position="72"/>
        <end position="83"/>
    </location>
</feature>
<reference evidence="2 3" key="1">
    <citation type="journal article" date="2019" name="Int. J. Syst. Evol. Microbiol.">
        <title>The Global Catalogue of Microorganisms (GCM) 10K type strain sequencing project: providing services to taxonomists for standard genome sequencing and annotation.</title>
        <authorList>
            <consortium name="The Broad Institute Genomics Platform"/>
            <consortium name="The Broad Institute Genome Sequencing Center for Infectious Disease"/>
            <person name="Wu L."/>
            <person name="Ma J."/>
        </authorList>
    </citation>
    <scope>NUCLEOTIDE SEQUENCE [LARGE SCALE GENOMIC DNA]</scope>
    <source>
        <strain evidence="2 3">JCM 17504</strain>
    </source>
</reference>
<organism evidence="2 3">
    <name type="scientific">Haladaptatus pallidirubidus</name>
    <dbReference type="NCBI Taxonomy" id="1008152"/>
    <lineage>
        <taxon>Archaea</taxon>
        <taxon>Methanobacteriati</taxon>
        <taxon>Methanobacteriota</taxon>
        <taxon>Stenosarchaea group</taxon>
        <taxon>Halobacteria</taxon>
        <taxon>Halobacteriales</taxon>
        <taxon>Haladaptataceae</taxon>
        <taxon>Haladaptatus</taxon>
    </lineage>
</organism>
<evidence type="ECO:0000313" key="3">
    <source>
        <dbReference type="Proteomes" id="UP001501729"/>
    </source>
</evidence>
<dbReference type="EMBL" id="BAABKX010000008">
    <property type="protein sequence ID" value="GAA5051358.1"/>
    <property type="molecule type" value="Genomic_DNA"/>
</dbReference>
<proteinExistence type="predicted"/>